<evidence type="ECO:0000256" key="1">
    <source>
        <dbReference type="SAM" id="MobiDB-lite"/>
    </source>
</evidence>
<proteinExistence type="predicted"/>
<feature type="compositionally biased region" description="Basic residues" evidence="1">
    <location>
        <begin position="39"/>
        <end position="48"/>
    </location>
</feature>
<keyword evidence="3" id="KW-1185">Reference proteome</keyword>
<sequence length="65" mass="7658">MTTTCASGGRWRVCDGNDAVRVEEDGEERRGNAREGRRTAWRRRRRRMRGEEPRRRAWRRAEGGG</sequence>
<reference evidence="2 3" key="2">
    <citation type="submission" date="2018-04" db="EMBL/GenBank/DDBJ databases">
        <title>OglaRS2 (Oryza glaberrima Reference Sequence Version 2).</title>
        <authorList>
            <person name="Zhang J."/>
            <person name="Kudrna D."/>
            <person name="Lee S."/>
            <person name="Talag J."/>
            <person name="Rajasekar S."/>
            <person name="Wing R.A."/>
        </authorList>
    </citation>
    <scope>NUCLEOTIDE SEQUENCE [LARGE SCALE GENOMIC DNA]</scope>
    <source>
        <strain evidence="2 3">cv. IRGC 96717</strain>
    </source>
</reference>
<dbReference type="EnsemblPlants" id="ORGLA02G0110800.1">
    <property type="protein sequence ID" value="ORGLA02G0110800.1"/>
    <property type="gene ID" value="ORGLA02G0110800"/>
</dbReference>
<evidence type="ECO:0000313" key="3">
    <source>
        <dbReference type="Proteomes" id="UP000007306"/>
    </source>
</evidence>
<name>I1NZF2_ORYGL</name>
<feature type="region of interest" description="Disordered" evidence="1">
    <location>
        <begin position="23"/>
        <end position="65"/>
    </location>
</feature>
<feature type="compositionally biased region" description="Basic and acidic residues" evidence="1">
    <location>
        <begin position="49"/>
        <end position="65"/>
    </location>
</feature>
<dbReference type="HOGENOM" id="CLU_2853424_0_0_1"/>
<dbReference type="Proteomes" id="UP000007306">
    <property type="component" value="Chromosome 2"/>
</dbReference>
<organism evidence="2 3">
    <name type="scientific">Oryza glaberrima</name>
    <name type="common">African rice</name>
    <dbReference type="NCBI Taxonomy" id="4538"/>
    <lineage>
        <taxon>Eukaryota</taxon>
        <taxon>Viridiplantae</taxon>
        <taxon>Streptophyta</taxon>
        <taxon>Embryophyta</taxon>
        <taxon>Tracheophyta</taxon>
        <taxon>Spermatophyta</taxon>
        <taxon>Magnoliopsida</taxon>
        <taxon>Liliopsida</taxon>
        <taxon>Poales</taxon>
        <taxon>Poaceae</taxon>
        <taxon>BOP clade</taxon>
        <taxon>Oryzoideae</taxon>
        <taxon>Oryzeae</taxon>
        <taxon>Oryzinae</taxon>
        <taxon>Oryza</taxon>
    </lineage>
</organism>
<accession>I1NZF2</accession>
<dbReference type="Gramene" id="ORGLA02G0110800.1">
    <property type="protein sequence ID" value="ORGLA02G0110800.1"/>
    <property type="gene ID" value="ORGLA02G0110800"/>
</dbReference>
<dbReference type="AlphaFoldDB" id="I1NZF2"/>
<protein>
    <submittedName>
        <fullName evidence="2">Uncharacterized protein</fullName>
    </submittedName>
</protein>
<evidence type="ECO:0000313" key="2">
    <source>
        <dbReference type="EnsemblPlants" id="ORGLA02G0110800.1"/>
    </source>
</evidence>
<reference evidence="2" key="1">
    <citation type="submission" date="2015-06" db="UniProtKB">
        <authorList>
            <consortium name="EnsemblPlants"/>
        </authorList>
    </citation>
    <scope>IDENTIFICATION</scope>
</reference>
<feature type="compositionally biased region" description="Basic and acidic residues" evidence="1">
    <location>
        <begin position="23"/>
        <end position="38"/>
    </location>
</feature>